<dbReference type="InterPro" id="IPR036424">
    <property type="entry name" value="UPP_synth-like_sf"/>
</dbReference>
<dbReference type="Gene3D" id="3.40.1180.10">
    <property type="entry name" value="Decaprenyl diphosphate synthase-like"/>
    <property type="match status" value="1"/>
</dbReference>
<evidence type="ECO:0000256" key="3">
    <source>
        <dbReference type="RuleBase" id="RU363018"/>
    </source>
</evidence>
<evidence type="ECO:0000256" key="1">
    <source>
        <dbReference type="ARBA" id="ARBA00005432"/>
    </source>
</evidence>
<gene>
    <name evidence="4" type="ORF">SteCoe_21496</name>
</gene>
<dbReference type="InterPro" id="IPR018520">
    <property type="entry name" value="UPP_synth-like_CS"/>
</dbReference>
<reference evidence="4 5" key="1">
    <citation type="submission" date="2016-11" db="EMBL/GenBank/DDBJ databases">
        <title>The macronuclear genome of Stentor coeruleus: a giant cell with tiny introns.</title>
        <authorList>
            <person name="Slabodnick M."/>
            <person name="Ruby J.G."/>
            <person name="Reiff S.B."/>
            <person name="Swart E.C."/>
            <person name="Gosai S."/>
            <person name="Prabakaran S."/>
            <person name="Witkowska E."/>
            <person name="Larue G.E."/>
            <person name="Fisher S."/>
            <person name="Freeman R.M."/>
            <person name="Gunawardena J."/>
            <person name="Chu W."/>
            <person name="Stover N.A."/>
            <person name="Gregory B.D."/>
            <person name="Nowacki M."/>
            <person name="Derisi J."/>
            <person name="Roy S.W."/>
            <person name="Marshall W.F."/>
            <person name="Sood P."/>
        </authorList>
    </citation>
    <scope>NUCLEOTIDE SEQUENCE [LARGE SCALE GENOMIC DNA]</scope>
    <source>
        <strain evidence="4">WM001</strain>
    </source>
</reference>
<dbReference type="EMBL" id="MPUH01000511">
    <property type="protein sequence ID" value="OMJ78654.1"/>
    <property type="molecule type" value="Genomic_DNA"/>
</dbReference>
<dbReference type="HAMAP" id="MF_01139">
    <property type="entry name" value="ISPT"/>
    <property type="match status" value="1"/>
</dbReference>
<dbReference type="CDD" id="cd00475">
    <property type="entry name" value="Cis_IPPS"/>
    <property type="match status" value="1"/>
</dbReference>
<dbReference type="GO" id="GO:0045547">
    <property type="term" value="F:ditrans,polycis-polyprenyl diphosphate synthase [(2E,6E)-farnesyl diphosphate specific] activity"/>
    <property type="evidence" value="ECO:0007669"/>
    <property type="project" value="TreeGrafter"/>
</dbReference>
<protein>
    <recommendedName>
        <fullName evidence="3">Alkyl transferase</fullName>
        <ecNumber evidence="3">2.5.1.-</ecNumber>
    </recommendedName>
</protein>
<evidence type="ECO:0000256" key="2">
    <source>
        <dbReference type="ARBA" id="ARBA00022679"/>
    </source>
</evidence>
<dbReference type="Pfam" id="PF01255">
    <property type="entry name" value="Prenyltransf"/>
    <property type="match status" value="1"/>
</dbReference>
<sequence>MFKWLKQKALRLVRTGSVPKHVAFIMDGNRRWATKSGMKKFQGHSYGLEKLLEVLEWCLELGIGIVTVYAFSTDNFKRPDEEVNELMRLFLVACEKLSAKKSEVIAKGVKIRIIGDLEGFPAAQQEALRNLERETEHHNICTLNICLGYGSAEEIVKTINGIKEKINKGILTAEEVNQSTFESELMVSEPVDLMIRTGESRLSNFLLYQSSQRTKFMMITDVLWPELKIWHMVYIMFSYQFLL</sequence>
<keyword evidence="2 3" id="KW-0808">Transferase</keyword>
<dbReference type="PANTHER" id="PTHR10291">
    <property type="entry name" value="DEHYDRODOLICHYL DIPHOSPHATE SYNTHASE FAMILY MEMBER"/>
    <property type="match status" value="1"/>
</dbReference>
<dbReference type="PROSITE" id="PS01066">
    <property type="entry name" value="UPP_SYNTHASE"/>
    <property type="match status" value="1"/>
</dbReference>
<dbReference type="SUPFAM" id="SSF64005">
    <property type="entry name" value="Undecaprenyl diphosphate synthase"/>
    <property type="match status" value="1"/>
</dbReference>
<accession>A0A1R2BPJ2</accession>
<dbReference type="EC" id="2.5.1.-" evidence="3"/>
<evidence type="ECO:0000313" key="4">
    <source>
        <dbReference type="EMBL" id="OMJ78654.1"/>
    </source>
</evidence>
<comment type="caution">
    <text evidence="4">The sequence shown here is derived from an EMBL/GenBank/DDBJ whole genome shotgun (WGS) entry which is preliminary data.</text>
</comment>
<dbReference type="PANTHER" id="PTHR10291:SF43">
    <property type="entry name" value="DEHYDRODOLICHYL DIPHOSPHATE SYNTHASE COMPLEX SUBUNIT DHDDS"/>
    <property type="match status" value="1"/>
</dbReference>
<dbReference type="OrthoDB" id="4173905at2759"/>
<dbReference type="Proteomes" id="UP000187209">
    <property type="component" value="Unassembled WGS sequence"/>
</dbReference>
<evidence type="ECO:0000313" key="5">
    <source>
        <dbReference type="Proteomes" id="UP000187209"/>
    </source>
</evidence>
<dbReference type="GO" id="GO:0016094">
    <property type="term" value="P:polyprenol biosynthetic process"/>
    <property type="evidence" value="ECO:0007669"/>
    <property type="project" value="TreeGrafter"/>
</dbReference>
<dbReference type="GO" id="GO:0005783">
    <property type="term" value="C:endoplasmic reticulum"/>
    <property type="evidence" value="ECO:0007669"/>
    <property type="project" value="TreeGrafter"/>
</dbReference>
<dbReference type="AlphaFoldDB" id="A0A1R2BPJ2"/>
<organism evidence="4 5">
    <name type="scientific">Stentor coeruleus</name>
    <dbReference type="NCBI Taxonomy" id="5963"/>
    <lineage>
        <taxon>Eukaryota</taxon>
        <taxon>Sar</taxon>
        <taxon>Alveolata</taxon>
        <taxon>Ciliophora</taxon>
        <taxon>Postciliodesmatophora</taxon>
        <taxon>Heterotrichea</taxon>
        <taxon>Heterotrichida</taxon>
        <taxon>Stentoridae</taxon>
        <taxon>Stentor</taxon>
    </lineage>
</organism>
<comment type="similarity">
    <text evidence="1 3">Belongs to the UPP synthase family.</text>
</comment>
<dbReference type="NCBIfam" id="TIGR00055">
    <property type="entry name" value="uppS"/>
    <property type="match status" value="1"/>
</dbReference>
<dbReference type="InterPro" id="IPR001441">
    <property type="entry name" value="UPP_synth-like"/>
</dbReference>
<keyword evidence="5" id="KW-1185">Reference proteome</keyword>
<proteinExistence type="inferred from homology"/>
<name>A0A1R2BPJ2_9CILI</name>